<sequence length="101" mass="11854">MFSLQEICRKNIYFLPDWLSEHVIQRLGLYWEKHGSLQRIGDDYVLIQQDLIIPINEALRMAAEEGNDEVVQLLLLWEGNIHYAIIGALESDHYSLIRNFP</sequence>
<proteinExistence type="predicted"/>
<organismHost>
    <name type="scientific">Phacochoerus africanus</name>
    <name type="common">Warthog</name>
    <dbReference type="NCBI Taxonomy" id="41426"/>
</organismHost>
<evidence type="ECO:0000313" key="2">
    <source>
        <dbReference type="Proteomes" id="UP000427047"/>
    </source>
</evidence>
<organismHost>
    <name type="scientific">Ornithodoros</name>
    <name type="common">relapsing fever ticks</name>
    <dbReference type="NCBI Taxonomy" id="6937"/>
</organismHost>
<organismHost>
    <name type="scientific">Phacochoerus aethiopicus</name>
    <name type="common">Warthog</name>
    <dbReference type="NCBI Taxonomy" id="85517"/>
</organismHost>
<organismHost>
    <name type="scientific">Ornithodoros moubata</name>
    <name type="common">Soft tick</name>
    <name type="synonym">Argasid tick</name>
    <dbReference type="NCBI Taxonomy" id="6938"/>
</organismHost>
<dbReference type="EMBL" id="MN318203">
    <property type="protein sequence ID" value="QRW44311.1"/>
    <property type="molecule type" value="Genomic_DNA"/>
</dbReference>
<reference evidence="1 2" key="1">
    <citation type="submission" date="2019-08" db="EMBL/GenBank/DDBJ databases">
        <authorList>
            <person name="Ndlovu S.S."/>
        </authorList>
    </citation>
    <scope>NUCLEOTIDE SEQUENCE [LARGE SCALE GENOMIC DNA]</scope>
    <source>
        <strain evidence="1">LIV_5_40</strain>
    </source>
</reference>
<dbReference type="Proteomes" id="UP000427047">
    <property type="component" value="Segment"/>
</dbReference>
<organism evidence="1 2">
    <name type="scientific">African swine fever virus</name>
    <name type="common">ASFV</name>
    <dbReference type="NCBI Taxonomy" id="10497"/>
    <lineage>
        <taxon>Viruses</taxon>
        <taxon>Varidnaviria</taxon>
        <taxon>Bamfordvirae</taxon>
        <taxon>Nucleocytoviricota</taxon>
        <taxon>Pokkesviricetes</taxon>
        <taxon>Asfuvirales</taxon>
        <taxon>Asfarviridae</taxon>
        <taxon>Asfivirus</taxon>
        <taxon>Asfivirus haemorrhagiae</taxon>
    </lineage>
</organism>
<gene>
    <name evidence="1" type="ORF">505_5R_1</name>
</gene>
<evidence type="ECO:0000313" key="1">
    <source>
        <dbReference type="EMBL" id="QRW44311.1"/>
    </source>
</evidence>
<organismHost>
    <name type="scientific">Sus scrofa</name>
    <name type="common">Pig</name>
    <dbReference type="NCBI Taxonomy" id="9823"/>
</organismHost>
<name>A0A894KT92_ASF</name>
<accession>A0A894KT92</accession>
<protein>
    <submittedName>
        <fullName evidence="1">p505 5R 1</fullName>
    </submittedName>
</protein>
<organismHost>
    <name type="scientific">Potamochoerus larvatus</name>
    <name type="common">Bushpig</name>
    <dbReference type="NCBI Taxonomy" id="273792"/>
</organismHost>